<dbReference type="InterPro" id="IPR009614">
    <property type="entry name" value="YoeB_toxin"/>
</dbReference>
<keyword evidence="5" id="KW-0378">Hydrolase</keyword>
<evidence type="ECO:0000256" key="2">
    <source>
        <dbReference type="ARBA" id="ARBA00022649"/>
    </source>
</evidence>
<dbReference type="NCBIfam" id="TIGR02116">
    <property type="entry name" value="toxin_Txe_YoeB"/>
    <property type="match status" value="1"/>
</dbReference>
<evidence type="ECO:0000313" key="8">
    <source>
        <dbReference type="Proteomes" id="UP001521137"/>
    </source>
</evidence>
<organism evidence="7 8">
    <name type="scientific">Paraglaciecola algarum</name>
    <dbReference type="NCBI Taxonomy" id="3050085"/>
    <lineage>
        <taxon>Bacteria</taxon>
        <taxon>Pseudomonadati</taxon>
        <taxon>Pseudomonadota</taxon>
        <taxon>Gammaproteobacteria</taxon>
        <taxon>Alteromonadales</taxon>
        <taxon>Alteromonadaceae</taxon>
        <taxon>Paraglaciecola</taxon>
    </lineage>
</organism>
<keyword evidence="4" id="KW-0255">Endonuclease</keyword>
<evidence type="ECO:0000256" key="1">
    <source>
        <dbReference type="ARBA" id="ARBA00008172"/>
    </source>
</evidence>
<evidence type="ECO:0000256" key="3">
    <source>
        <dbReference type="ARBA" id="ARBA00022722"/>
    </source>
</evidence>
<evidence type="ECO:0000256" key="6">
    <source>
        <dbReference type="ARBA" id="ARBA00030388"/>
    </source>
</evidence>
<name>A0ABS9D7F1_9ALTE</name>
<proteinExistence type="inferred from homology"/>
<dbReference type="PANTHER" id="PTHR38039:SF1">
    <property type="entry name" value="TOXIN YOEB"/>
    <property type="match status" value="1"/>
</dbReference>
<dbReference type="RefSeq" id="WP_235311473.1">
    <property type="nucleotide sequence ID" value="NZ_JAKGAS010000003.1"/>
</dbReference>
<gene>
    <name evidence="7" type="ORF">L0668_07510</name>
</gene>
<dbReference type="Proteomes" id="UP001521137">
    <property type="component" value="Unassembled WGS sequence"/>
</dbReference>
<accession>A0ABS9D7F1</accession>
<dbReference type="Gene3D" id="3.30.2310.20">
    <property type="entry name" value="RelE-like"/>
    <property type="match status" value="1"/>
</dbReference>
<evidence type="ECO:0000313" key="7">
    <source>
        <dbReference type="EMBL" id="MCF2947948.1"/>
    </source>
</evidence>
<comment type="similarity">
    <text evidence="1">Belongs to the YoeB family.</text>
</comment>
<sequence length="89" mass="10669">MRSLVFEGRTWEVYEALREKDRKLHKALCKLLKEMLRGDPSKGMGKPEQLRHNLTGFWSKRISQRDRLIYKFDDKSIYIFAIGGHYEDH</sequence>
<dbReference type="InterPro" id="IPR035093">
    <property type="entry name" value="RelE/ParE_toxin_dom_sf"/>
</dbReference>
<dbReference type="PANTHER" id="PTHR38039">
    <property type="entry name" value="TOXIN YOEB"/>
    <property type="match status" value="1"/>
</dbReference>
<keyword evidence="8" id="KW-1185">Reference proteome</keyword>
<evidence type="ECO:0000256" key="4">
    <source>
        <dbReference type="ARBA" id="ARBA00022759"/>
    </source>
</evidence>
<keyword evidence="3" id="KW-0540">Nuclease</keyword>
<dbReference type="SUPFAM" id="SSF143011">
    <property type="entry name" value="RelE-like"/>
    <property type="match status" value="1"/>
</dbReference>
<evidence type="ECO:0000256" key="5">
    <source>
        <dbReference type="ARBA" id="ARBA00022801"/>
    </source>
</evidence>
<protein>
    <recommendedName>
        <fullName evidence="6">Putative mRNA interferase YoeB</fullName>
    </recommendedName>
</protein>
<reference evidence="7 8" key="1">
    <citation type="submission" date="2022-01" db="EMBL/GenBank/DDBJ databases">
        <title>Paraglaciecola sp. G1-23.</title>
        <authorList>
            <person name="Jin M.S."/>
            <person name="Han D.M."/>
            <person name="Kim H.M."/>
            <person name="Jeon C.O."/>
        </authorList>
    </citation>
    <scope>NUCLEOTIDE SEQUENCE [LARGE SCALE GENOMIC DNA]</scope>
    <source>
        <strain evidence="7 8">G1-23</strain>
    </source>
</reference>
<comment type="caution">
    <text evidence="7">The sequence shown here is derived from an EMBL/GenBank/DDBJ whole genome shotgun (WGS) entry which is preliminary data.</text>
</comment>
<keyword evidence="2" id="KW-1277">Toxin-antitoxin system</keyword>
<dbReference type="EMBL" id="JAKGAS010000003">
    <property type="protein sequence ID" value="MCF2947948.1"/>
    <property type="molecule type" value="Genomic_DNA"/>
</dbReference>
<dbReference type="Pfam" id="PF06769">
    <property type="entry name" value="YoeB_toxin"/>
    <property type="match status" value="1"/>
</dbReference>